<evidence type="ECO:0000256" key="2">
    <source>
        <dbReference type="ARBA" id="ARBA00008016"/>
    </source>
</evidence>
<dbReference type="PROSITE" id="PS00618">
    <property type="entry name" value="RECF_2"/>
    <property type="match status" value="1"/>
</dbReference>
<reference evidence="12 13" key="1">
    <citation type="journal article" date="2016" name="Nat. Commun.">
        <title>Thousands of microbial genomes shed light on interconnected biogeochemical processes in an aquifer system.</title>
        <authorList>
            <person name="Anantharaman K."/>
            <person name="Brown C.T."/>
            <person name="Hug L.A."/>
            <person name="Sharon I."/>
            <person name="Castelle C.J."/>
            <person name="Probst A.J."/>
            <person name="Thomas B.C."/>
            <person name="Singh A."/>
            <person name="Wilkins M.J."/>
            <person name="Karaoz U."/>
            <person name="Brodie E.L."/>
            <person name="Williams K.H."/>
            <person name="Hubbard S.S."/>
            <person name="Banfield J.F."/>
        </authorList>
    </citation>
    <scope>NUCLEOTIDE SEQUENCE [LARGE SCALE GENOMIC DNA]</scope>
</reference>
<gene>
    <name evidence="9" type="primary">recF</name>
    <name evidence="12" type="ORF">A3B49_02385</name>
</gene>
<evidence type="ECO:0000256" key="9">
    <source>
        <dbReference type="HAMAP-Rule" id="MF_00365"/>
    </source>
</evidence>
<name>A0A1F5MIR2_9BACT</name>
<keyword evidence="9 10" id="KW-0742">SOS response</keyword>
<sequence>MFLKNLKLTNFRNYSSLELNFSQTTLLIGRNAQGKSNLLEAIYFLSTTKSPKAEKDSQLIKQGQDFCRVEGLVESDQEEKTNLEIVMQIQQAQLFKRTKVNGVPRRVTDYMGNLVTVLFSPEDILLVIGSPSLRRWHVDITLAQVDKSYKRAISEYSEAIASRNKVLKRIKEGTSRVDELDFWSDRAIESGQIISKKRRDFFEFINTVEKRFGEFSYLYKPSEVDKERLREYLSREIASTNSLIGPHRDDFIFRLNGLDLAYFGSRGEQRTAVLDLKLSEVAFITKSQNSKPLLLLDDIFSELDTDHREHVISVVSNQQTIISAVENEVIPDEFLKSVQLIKIEEGTATF</sequence>
<keyword evidence="7 9" id="KW-0067">ATP-binding</keyword>
<comment type="subcellular location">
    <subcellularLocation>
        <location evidence="1 9 10">Cytoplasm</location>
    </subcellularLocation>
</comment>
<dbReference type="GO" id="GO:0009432">
    <property type="term" value="P:SOS response"/>
    <property type="evidence" value="ECO:0007669"/>
    <property type="project" value="UniProtKB-UniRule"/>
</dbReference>
<dbReference type="EMBL" id="MFDO01000021">
    <property type="protein sequence ID" value="OGE65254.1"/>
    <property type="molecule type" value="Genomic_DNA"/>
</dbReference>
<evidence type="ECO:0000256" key="8">
    <source>
        <dbReference type="ARBA" id="ARBA00023125"/>
    </source>
</evidence>
<evidence type="ECO:0000313" key="12">
    <source>
        <dbReference type="EMBL" id="OGE65254.1"/>
    </source>
</evidence>
<protein>
    <recommendedName>
        <fullName evidence="3 9">DNA replication and repair protein RecF</fullName>
    </recommendedName>
</protein>
<dbReference type="InterPro" id="IPR003395">
    <property type="entry name" value="RecF/RecN/SMC_N"/>
</dbReference>
<proteinExistence type="inferred from homology"/>
<feature type="binding site" evidence="9">
    <location>
        <begin position="29"/>
        <end position="36"/>
    </location>
    <ligand>
        <name>ATP</name>
        <dbReference type="ChEBI" id="CHEBI:30616"/>
    </ligand>
</feature>
<dbReference type="GO" id="GO:0006302">
    <property type="term" value="P:double-strand break repair"/>
    <property type="evidence" value="ECO:0007669"/>
    <property type="project" value="TreeGrafter"/>
</dbReference>
<dbReference type="PANTHER" id="PTHR32182">
    <property type="entry name" value="DNA REPLICATION AND REPAIR PROTEIN RECF"/>
    <property type="match status" value="1"/>
</dbReference>
<dbReference type="GO" id="GO:0005737">
    <property type="term" value="C:cytoplasm"/>
    <property type="evidence" value="ECO:0007669"/>
    <property type="project" value="UniProtKB-SubCell"/>
</dbReference>
<dbReference type="GO" id="GO:0003697">
    <property type="term" value="F:single-stranded DNA binding"/>
    <property type="evidence" value="ECO:0007669"/>
    <property type="project" value="UniProtKB-UniRule"/>
</dbReference>
<keyword evidence="6 9" id="KW-0547">Nucleotide-binding</keyword>
<comment type="function">
    <text evidence="9 10">The RecF protein is involved in DNA metabolism; it is required for DNA replication and normal SOS inducibility. RecF binds preferentially to single-stranded, linear DNA. It also seems to bind ATP.</text>
</comment>
<dbReference type="GO" id="GO:0006260">
    <property type="term" value="P:DNA replication"/>
    <property type="evidence" value="ECO:0007669"/>
    <property type="project" value="UniProtKB-UniRule"/>
</dbReference>
<feature type="domain" description="RecF/RecN/SMC N-terminal" evidence="11">
    <location>
        <begin position="2"/>
        <end position="331"/>
    </location>
</feature>
<accession>A0A1F5MIR2</accession>
<evidence type="ECO:0000256" key="5">
    <source>
        <dbReference type="ARBA" id="ARBA00022705"/>
    </source>
</evidence>
<keyword evidence="5 9" id="KW-0235">DNA replication</keyword>
<evidence type="ECO:0000256" key="10">
    <source>
        <dbReference type="RuleBase" id="RU000578"/>
    </source>
</evidence>
<dbReference type="NCBIfam" id="TIGR00611">
    <property type="entry name" value="recf"/>
    <property type="match status" value="1"/>
</dbReference>
<dbReference type="InterPro" id="IPR042174">
    <property type="entry name" value="RecF_2"/>
</dbReference>
<dbReference type="SUPFAM" id="SSF52540">
    <property type="entry name" value="P-loop containing nucleoside triphosphate hydrolases"/>
    <property type="match status" value="1"/>
</dbReference>
<dbReference type="GO" id="GO:0005524">
    <property type="term" value="F:ATP binding"/>
    <property type="evidence" value="ECO:0007669"/>
    <property type="project" value="UniProtKB-UniRule"/>
</dbReference>
<dbReference type="Proteomes" id="UP000178017">
    <property type="component" value="Unassembled WGS sequence"/>
</dbReference>
<evidence type="ECO:0000256" key="6">
    <source>
        <dbReference type="ARBA" id="ARBA00022741"/>
    </source>
</evidence>
<evidence type="ECO:0000256" key="1">
    <source>
        <dbReference type="ARBA" id="ARBA00004496"/>
    </source>
</evidence>
<dbReference type="InterPro" id="IPR001238">
    <property type="entry name" value="DNA-binding_RecF"/>
</dbReference>
<evidence type="ECO:0000256" key="4">
    <source>
        <dbReference type="ARBA" id="ARBA00022490"/>
    </source>
</evidence>
<dbReference type="AlphaFoldDB" id="A0A1F5MIR2"/>
<keyword evidence="9 10" id="KW-0234">DNA repair</keyword>
<dbReference type="Gene3D" id="1.20.1050.90">
    <property type="entry name" value="RecF/RecN/SMC, N-terminal domain"/>
    <property type="match status" value="1"/>
</dbReference>
<keyword evidence="9 10" id="KW-0227">DNA damage</keyword>
<dbReference type="InterPro" id="IPR027417">
    <property type="entry name" value="P-loop_NTPase"/>
</dbReference>
<dbReference type="InterPro" id="IPR018078">
    <property type="entry name" value="DNA-binding_RecF_CS"/>
</dbReference>
<organism evidence="12 13">
    <name type="scientific">Candidatus Daviesbacteria bacterium RIFCSPLOWO2_01_FULL_40_24</name>
    <dbReference type="NCBI Taxonomy" id="1797787"/>
    <lineage>
        <taxon>Bacteria</taxon>
        <taxon>Candidatus Daviesiibacteriota</taxon>
    </lineage>
</organism>
<evidence type="ECO:0000313" key="13">
    <source>
        <dbReference type="Proteomes" id="UP000178017"/>
    </source>
</evidence>
<dbReference type="PANTHER" id="PTHR32182:SF0">
    <property type="entry name" value="DNA REPLICATION AND REPAIR PROTEIN RECF"/>
    <property type="match status" value="1"/>
</dbReference>
<keyword evidence="4 9" id="KW-0963">Cytoplasm</keyword>
<evidence type="ECO:0000259" key="11">
    <source>
        <dbReference type="Pfam" id="PF02463"/>
    </source>
</evidence>
<dbReference type="Gene3D" id="3.40.50.300">
    <property type="entry name" value="P-loop containing nucleotide triphosphate hydrolases"/>
    <property type="match status" value="1"/>
</dbReference>
<dbReference type="Pfam" id="PF02463">
    <property type="entry name" value="SMC_N"/>
    <property type="match status" value="1"/>
</dbReference>
<dbReference type="HAMAP" id="MF_00365">
    <property type="entry name" value="RecF"/>
    <property type="match status" value="1"/>
</dbReference>
<comment type="similarity">
    <text evidence="2 9 10">Belongs to the RecF family.</text>
</comment>
<dbReference type="GO" id="GO:0000731">
    <property type="term" value="P:DNA synthesis involved in DNA repair"/>
    <property type="evidence" value="ECO:0007669"/>
    <property type="project" value="TreeGrafter"/>
</dbReference>
<comment type="caution">
    <text evidence="12">The sequence shown here is derived from an EMBL/GenBank/DDBJ whole genome shotgun (WGS) entry which is preliminary data.</text>
</comment>
<evidence type="ECO:0000256" key="7">
    <source>
        <dbReference type="ARBA" id="ARBA00022840"/>
    </source>
</evidence>
<evidence type="ECO:0000256" key="3">
    <source>
        <dbReference type="ARBA" id="ARBA00020170"/>
    </source>
</evidence>
<keyword evidence="8 9" id="KW-0238">DNA-binding</keyword>